<comment type="caution">
    <text evidence="2">The sequence shown here is derived from an EMBL/GenBank/DDBJ whole genome shotgun (WGS) entry which is preliminary data.</text>
</comment>
<feature type="region of interest" description="Disordered" evidence="1">
    <location>
        <begin position="1"/>
        <end position="55"/>
    </location>
</feature>
<accession>A0A4Z2GE12</accession>
<organism evidence="2 3">
    <name type="scientific">Liparis tanakae</name>
    <name type="common">Tanaka's snailfish</name>
    <dbReference type="NCBI Taxonomy" id="230148"/>
    <lineage>
        <taxon>Eukaryota</taxon>
        <taxon>Metazoa</taxon>
        <taxon>Chordata</taxon>
        <taxon>Craniata</taxon>
        <taxon>Vertebrata</taxon>
        <taxon>Euteleostomi</taxon>
        <taxon>Actinopterygii</taxon>
        <taxon>Neopterygii</taxon>
        <taxon>Teleostei</taxon>
        <taxon>Neoteleostei</taxon>
        <taxon>Acanthomorphata</taxon>
        <taxon>Eupercaria</taxon>
        <taxon>Perciformes</taxon>
        <taxon>Cottioidei</taxon>
        <taxon>Cottales</taxon>
        <taxon>Liparidae</taxon>
        <taxon>Liparis</taxon>
    </lineage>
</organism>
<feature type="region of interest" description="Disordered" evidence="1">
    <location>
        <begin position="112"/>
        <end position="149"/>
    </location>
</feature>
<evidence type="ECO:0000256" key="1">
    <source>
        <dbReference type="SAM" id="MobiDB-lite"/>
    </source>
</evidence>
<reference evidence="2 3" key="1">
    <citation type="submission" date="2019-03" db="EMBL/GenBank/DDBJ databases">
        <title>First draft genome of Liparis tanakae, snailfish: a comprehensive survey of snailfish specific genes.</title>
        <authorList>
            <person name="Kim W."/>
            <person name="Song I."/>
            <person name="Jeong J.-H."/>
            <person name="Kim D."/>
            <person name="Kim S."/>
            <person name="Ryu S."/>
            <person name="Song J.Y."/>
            <person name="Lee S.K."/>
        </authorList>
    </citation>
    <scope>NUCLEOTIDE SEQUENCE [LARGE SCALE GENOMIC DNA]</scope>
    <source>
        <tissue evidence="2">Muscle</tissue>
    </source>
</reference>
<feature type="compositionally biased region" description="Basic and acidic residues" evidence="1">
    <location>
        <begin position="123"/>
        <end position="137"/>
    </location>
</feature>
<evidence type="ECO:0000313" key="2">
    <source>
        <dbReference type="EMBL" id="TNN51816.1"/>
    </source>
</evidence>
<dbReference type="Proteomes" id="UP000314294">
    <property type="component" value="Unassembled WGS sequence"/>
</dbReference>
<protein>
    <submittedName>
        <fullName evidence="2">Uncharacterized protein</fullName>
    </submittedName>
</protein>
<sequence>MRQSEEAEGCVLLKAAGEDTKELWTTPDVKPDATSQPHGATHSPPMSHRSARGCDPILALSDTATRRLKFGREQPVQTDGGQQPCSLAVTAMRSLPLGSRNLRERILPSLRLPGLGDLQRPPETSRDLQRPPETSRDLHHKHIAQTHSD</sequence>
<keyword evidence="3" id="KW-1185">Reference proteome</keyword>
<gene>
    <name evidence="2" type="ORF">EYF80_037984</name>
</gene>
<feature type="compositionally biased region" description="Basic residues" evidence="1">
    <location>
        <begin position="138"/>
        <end position="149"/>
    </location>
</feature>
<name>A0A4Z2GE12_9TELE</name>
<dbReference type="AlphaFoldDB" id="A0A4Z2GE12"/>
<dbReference type="EMBL" id="SRLO01000569">
    <property type="protein sequence ID" value="TNN51816.1"/>
    <property type="molecule type" value="Genomic_DNA"/>
</dbReference>
<proteinExistence type="predicted"/>
<evidence type="ECO:0000313" key="3">
    <source>
        <dbReference type="Proteomes" id="UP000314294"/>
    </source>
</evidence>